<evidence type="ECO:0000256" key="7">
    <source>
        <dbReference type="ARBA" id="ARBA00022679"/>
    </source>
</evidence>
<dbReference type="UniPathway" id="UPA00973"/>
<dbReference type="SUPFAM" id="SSF53756">
    <property type="entry name" value="UDP-Glycosyltransferase/glycogen phosphorylase"/>
    <property type="match status" value="1"/>
</dbReference>
<dbReference type="GO" id="GO:0005543">
    <property type="term" value="F:phospholipid binding"/>
    <property type="evidence" value="ECO:0007669"/>
    <property type="project" value="TreeGrafter"/>
</dbReference>
<evidence type="ECO:0000313" key="12">
    <source>
        <dbReference type="Proteomes" id="UP000198943"/>
    </source>
</evidence>
<keyword evidence="7 10" id="KW-0808">Transferase</keyword>
<dbReference type="NCBIfam" id="TIGR00215">
    <property type="entry name" value="lpxB"/>
    <property type="match status" value="1"/>
</dbReference>
<dbReference type="PANTHER" id="PTHR30372:SF4">
    <property type="entry name" value="LIPID-A-DISACCHARIDE SYNTHASE, MITOCHONDRIAL-RELATED"/>
    <property type="match status" value="1"/>
</dbReference>
<sequence>MVKVLISAGEASGDLHAGAVTRAIKQLEPTAEVFGMGGDCLREAGGEVLFDIKDHSVMGFVEVLKRLPDIWKLRNAFIELMDRRKPDVLLTIDYPGFNMRLAKLAKERGIKVVSFIAPSAWAWRPSRAAGVVKVVDKIASIFPFEYDLYKSYGADIEFVGHPLVDTVRPSLPRKEAERLAGKRDGHPLILLMPGSRAMEIQRLLPDMLAAAKILKQKRPDIDFAMPRAVTIERDMLERPIKQAGLDVKLTEGHTYDIMSVADFAIATSGTVTLEAALCGLGCEILYKASPVSFWIAKQVVEIPHIGLPNIVAGRLIEPELLQDDCTPEKIAGTALELLEPERFAQLQRDLQEVKEKLGEPGAVKRVAELVLRMAGENRREHLLSGKIET</sequence>
<dbReference type="PANTHER" id="PTHR30372">
    <property type="entry name" value="LIPID-A-DISACCHARIDE SYNTHASE"/>
    <property type="match status" value="1"/>
</dbReference>
<dbReference type="InterPro" id="IPR003835">
    <property type="entry name" value="Glyco_trans_19"/>
</dbReference>
<comment type="catalytic activity">
    <reaction evidence="9 10">
        <text>a lipid X + a UDP-2-N,3-O-bis[(3R)-3-hydroxyacyl]-alpha-D-glucosamine = a lipid A disaccharide + UDP + H(+)</text>
        <dbReference type="Rhea" id="RHEA:67828"/>
        <dbReference type="ChEBI" id="CHEBI:15378"/>
        <dbReference type="ChEBI" id="CHEBI:58223"/>
        <dbReference type="ChEBI" id="CHEBI:137748"/>
        <dbReference type="ChEBI" id="CHEBI:176338"/>
        <dbReference type="ChEBI" id="CHEBI:176343"/>
        <dbReference type="EC" id="2.4.1.182"/>
    </reaction>
</comment>
<proteinExistence type="inferred from homology"/>
<evidence type="ECO:0000256" key="4">
    <source>
        <dbReference type="ARBA" id="ARBA00022516"/>
    </source>
</evidence>
<evidence type="ECO:0000256" key="1">
    <source>
        <dbReference type="ARBA" id="ARBA00002056"/>
    </source>
</evidence>
<evidence type="ECO:0000256" key="9">
    <source>
        <dbReference type="ARBA" id="ARBA00048975"/>
    </source>
</evidence>
<dbReference type="EMBL" id="FMYW01000001">
    <property type="protein sequence ID" value="SDB98896.1"/>
    <property type="molecule type" value="Genomic_DNA"/>
</dbReference>
<keyword evidence="5 10" id="KW-0441">Lipid A biosynthesis</keyword>
<dbReference type="Pfam" id="PF02684">
    <property type="entry name" value="LpxB"/>
    <property type="match status" value="1"/>
</dbReference>
<organism evidence="11 12">
    <name type="scientific">Succiniclasticum ruminis</name>
    <dbReference type="NCBI Taxonomy" id="40841"/>
    <lineage>
        <taxon>Bacteria</taxon>
        <taxon>Bacillati</taxon>
        <taxon>Bacillota</taxon>
        <taxon>Negativicutes</taxon>
        <taxon>Acidaminococcales</taxon>
        <taxon>Acidaminococcaceae</taxon>
        <taxon>Succiniclasticum</taxon>
    </lineage>
</organism>
<dbReference type="RefSeq" id="WP_093729072.1">
    <property type="nucleotide sequence ID" value="NZ_FMYW01000001.1"/>
</dbReference>
<dbReference type="GO" id="GO:0009245">
    <property type="term" value="P:lipid A biosynthetic process"/>
    <property type="evidence" value="ECO:0007669"/>
    <property type="project" value="UniProtKB-UniRule"/>
</dbReference>
<keyword evidence="6 10" id="KW-0328">Glycosyltransferase</keyword>
<comment type="similarity">
    <text evidence="10">Belongs to the LpxB family.</text>
</comment>
<comment type="pathway">
    <text evidence="10">Bacterial outer membrane biogenesis; LPS lipid A biosynthesis.</text>
</comment>
<keyword evidence="4 10" id="KW-0444">Lipid biosynthesis</keyword>
<gene>
    <name evidence="10" type="primary">lpxB</name>
    <name evidence="11" type="ORF">SAMN04487864_101311</name>
</gene>
<dbReference type="EC" id="2.4.1.182" evidence="2 10"/>
<keyword evidence="8 10" id="KW-0443">Lipid metabolism</keyword>
<keyword evidence="12" id="KW-1185">Reference proteome</keyword>
<evidence type="ECO:0000313" key="11">
    <source>
        <dbReference type="EMBL" id="SDB98896.1"/>
    </source>
</evidence>
<evidence type="ECO:0000256" key="2">
    <source>
        <dbReference type="ARBA" id="ARBA00012687"/>
    </source>
</evidence>
<protein>
    <recommendedName>
        <fullName evidence="3 10">Lipid-A-disaccharide synthase</fullName>
        <ecNumber evidence="2 10">2.4.1.182</ecNumber>
    </recommendedName>
</protein>
<dbReference type="AlphaFoldDB" id="A0A1G6HZI9"/>
<dbReference type="HAMAP" id="MF_00392">
    <property type="entry name" value="LpxB"/>
    <property type="match status" value="1"/>
</dbReference>
<evidence type="ECO:0000256" key="8">
    <source>
        <dbReference type="ARBA" id="ARBA00023098"/>
    </source>
</evidence>
<dbReference type="OrthoDB" id="9801642at2"/>
<accession>A0A1G6HZI9</accession>
<name>A0A1G6HZI9_9FIRM</name>
<evidence type="ECO:0000256" key="5">
    <source>
        <dbReference type="ARBA" id="ARBA00022556"/>
    </source>
</evidence>
<dbReference type="Proteomes" id="UP000198943">
    <property type="component" value="Unassembled WGS sequence"/>
</dbReference>
<reference evidence="12" key="1">
    <citation type="submission" date="2016-10" db="EMBL/GenBank/DDBJ databases">
        <authorList>
            <person name="Varghese N."/>
            <person name="Submissions S."/>
        </authorList>
    </citation>
    <scope>NUCLEOTIDE SEQUENCE [LARGE SCALE GENOMIC DNA]</scope>
    <source>
        <strain evidence="12">DSM 11005</strain>
    </source>
</reference>
<evidence type="ECO:0000256" key="3">
    <source>
        <dbReference type="ARBA" id="ARBA00020902"/>
    </source>
</evidence>
<dbReference type="GO" id="GO:0016020">
    <property type="term" value="C:membrane"/>
    <property type="evidence" value="ECO:0007669"/>
    <property type="project" value="GOC"/>
</dbReference>
<comment type="function">
    <text evidence="1 10">Condensation of UDP-2,3-diacylglucosamine and 2,3-diacylglucosamine-1-phosphate to form lipid A disaccharide, a precursor of lipid A, a phosphorylated glycolipid that anchors the lipopolysaccharide to the outer membrane of the cell.</text>
</comment>
<evidence type="ECO:0000256" key="6">
    <source>
        <dbReference type="ARBA" id="ARBA00022676"/>
    </source>
</evidence>
<evidence type="ECO:0000256" key="10">
    <source>
        <dbReference type="HAMAP-Rule" id="MF_00392"/>
    </source>
</evidence>
<dbReference type="GO" id="GO:0008915">
    <property type="term" value="F:lipid-A-disaccharide synthase activity"/>
    <property type="evidence" value="ECO:0007669"/>
    <property type="project" value="UniProtKB-UniRule"/>
</dbReference>